<accession>A0A1C6R783</accession>
<dbReference type="AlphaFoldDB" id="A0A1C6R783"/>
<protein>
    <submittedName>
        <fullName evidence="1">Uncharacterized protein</fullName>
    </submittedName>
</protein>
<evidence type="ECO:0000313" key="1">
    <source>
        <dbReference type="EMBL" id="SCL12857.1"/>
    </source>
</evidence>
<sequence>MTVLFLLLILLGGPAVMLTPFAIGHALNKPAPRIKETLR</sequence>
<evidence type="ECO:0000313" key="2">
    <source>
        <dbReference type="Proteomes" id="UP000198906"/>
    </source>
</evidence>
<dbReference type="EMBL" id="FMHU01000001">
    <property type="protein sequence ID" value="SCL12857.1"/>
    <property type="molecule type" value="Genomic_DNA"/>
</dbReference>
<reference evidence="2" key="1">
    <citation type="submission" date="2016-06" db="EMBL/GenBank/DDBJ databases">
        <authorList>
            <person name="Varghese N."/>
        </authorList>
    </citation>
    <scope>NUCLEOTIDE SEQUENCE [LARGE SCALE GENOMIC DNA]</scope>
    <source>
        <strain evidence="2">DSM 46123</strain>
    </source>
</reference>
<name>A0A1C6R783_9ACTN</name>
<dbReference type="Proteomes" id="UP000198906">
    <property type="component" value="Unassembled WGS sequence"/>
</dbReference>
<keyword evidence="2" id="KW-1185">Reference proteome</keyword>
<gene>
    <name evidence="1" type="ORF">GA0074694_0037</name>
</gene>
<proteinExistence type="predicted"/>
<organism evidence="1 2">
    <name type="scientific">Micromonospora inyonensis</name>
    <dbReference type="NCBI Taxonomy" id="47866"/>
    <lineage>
        <taxon>Bacteria</taxon>
        <taxon>Bacillati</taxon>
        <taxon>Actinomycetota</taxon>
        <taxon>Actinomycetes</taxon>
        <taxon>Micromonosporales</taxon>
        <taxon>Micromonosporaceae</taxon>
        <taxon>Micromonospora</taxon>
    </lineage>
</organism>